<gene>
    <name evidence="6" type="ORF">BSZ40_03695</name>
</gene>
<dbReference type="GO" id="GO:0003700">
    <property type="term" value="F:DNA-binding transcription factor activity"/>
    <property type="evidence" value="ECO:0007669"/>
    <property type="project" value="TreeGrafter"/>
</dbReference>
<dbReference type="InterPro" id="IPR050109">
    <property type="entry name" value="HTH-type_TetR-like_transc_reg"/>
</dbReference>
<evidence type="ECO:0000256" key="2">
    <source>
        <dbReference type="ARBA" id="ARBA00023125"/>
    </source>
</evidence>
<dbReference type="InterPro" id="IPR036271">
    <property type="entry name" value="Tet_transcr_reg_TetR-rel_C_sf"/>
</dbReference>
<evidence type="ECO:0000256" key="3">
    <source>
        <dbReference type="ARBA" id="ARBA00023163"/>
    </source>
</evidence>
<dbReference type="InterPro" id="IPR025996">
    <property type="entry name" value="MT1864/Rv1816-like_C"/>
</dbReference>
<dbReference type="InterPro" id="IPR009057">
    <property type="entry name" value="Homeodomain-like_sf"/>
</dbReference>
<keyword evidence="7" id="KW-1185">Reference proteome</keyword>
<organism evidence="6 7">
    <name type="scientific">Buchananella hordeovulneris</name>
    <dbReference type="NCBI Taxonomy" id="52770"/>
    <lineage>
        <taxon>Bacteria</taxon>
        <taxon>Bacillati</taxon>
        <taxon>Actinomycetota</taxon>
        <taxon>Actinomycetes</taxon>
        <taxon>Actinomycetales</taxon>
        <taxon>Actinomycetaceae</taxon>
        <taxon>Buchananella</taxon>
    </lineage>
</organism>
<dbReference type="GO" id="GO:0000976">
    <property type="term" value="F:transcription cis-regulatory region binding"/>
    <property type="evidence" value="ECO:0007669"/>
    <property type="project" value="TreeGrafter"/>
</dbReference>
<evidence type="ECO:0000256" key="1">
    <source>
        <dbReference type="ARBA" id="ARBA00023015"/>
    </source>
</evidence>
<dbReference type="PRINTS" id="PR00455">
    <property type="entry name" value="HTHTETR"/>
</dbReference>
<dbReference type="OrthoDB" id="3173376at2"/>
<dbReference type="Pfam" id="PF00440">
    <property type="entry name" value="TetR_N"/>
    <property type="match status" value="1"/>
</dbReference>
<keyword evidence="1" id="KW-0805">Transcription regulation</keyword>
<dbReference type="PROSITE" id="PS50977">
    <property type="entry name" value="HTH_TETR_2"/>
    <property type="match status" value="1"/>
</dbReference>
<name>A0A1Q5PXC2_9ACTO</name>
<dbReference type="AlphaFoldDB" id="A0A1Q5PXC2"/>
<proteinExistence type="predicted"/>
<evidence type="ECO:0000313" key="7">
    <source>
        <dbReference type="Proteomes" id="UP000185612"/>
    </source>
</evidence>
<feature type="DNA-binding region" description="H-T-H motif" evidence="4">
    <location>
        <begin position="38"/>
        <end position="57"/>
    </location>
</feature>
<evidence type="ECO:0000259" key="5">
    <source>
        <dbReference type="PROSITE" id="PS50977"/>
    </source>
</evidence>
<dbReference type="EMBL" id="MQVS01000003">
    <property type="protein sequence ID" value="OKL52040.1"/>
    <property type="molecule type" value="Genomic_DNA"/>
</dbReference>
<keyword evidence="3" id="KW-0804">Transcription</keyword>
<sequence length="205" mass="22742">MATRGRGRPRAAEGRDLRAELLQASRRLLDESGPAALSLREVARRANCTHQAPYHYFPNRESLLAALVVEGFTELANRLRQARTQADNRVTALENSANAYVEFALRNPGIFRLMFRPDYCNPEEHPEVQESGSAARQELTLIAAPPQAHRNAVLESVRWAHVHGLATLLLDGPLALEYVTFEDKMAHAAEVNRVLAAEAQSDLAI</sequence>
<dbReference type="InterPro" id="IPR001647">
    <property type="entry name" value="HTH_TetR"/>
</dbReference>
<dbReference type="PANTHER" id="PTHR30055:SF234">
    <property type="entry name" value="HTH-TYPE TRANSCRIPTIONAL REGULATOR BETI"/>
    <property type="match status" value="1"/>
</dbReference>
<dbReference type="STRING" id="52770.BSZ40_03695"/>
<accession>A0A1Q5PXC2</accession>
<evidence type="ECO:0000313" key="6">
    <source>
        <dbReference type="EMBL" id="OKL52040.1"/>
    </source>
</evidence>
<reference evidence="7" key="1">
    <citation type="submission" date="2016-12" db="EMBL/GenBank/DDBJ databases">
        <authorList>
            <person name="Meng X."/>
        </authorList>
    </citation>
    <scope>NUCLEOTIDE SEQUENCE [LARGE SCALE GENOMIC DNA]</scope>
    <source>
        <strain evidence="7">DSM 20732</strain>
    </source>
</reference>
<dbReference type="RefSeq" id="WP_073823459.1">
    <property type="nucleotide sequence ID" value="NZ_MQVS01000003.1"/>
</dbReference>
<dbReference type="SUPFAM" id="SSF48498">
    <property type="entry name" value="Tetracyclin repressor-like, C-terminal domain"/>
    <property type="match status" value="1"/>
</dbReference>
<comment type="caution">
    <text evidence="6">The sequence shown here is derived from an EMBL/GenBank/DDBJ whole genome shotgun (WGS) entry which is preliminary data.</text>
</comment>
<feature type="domain" description="HTH tetR-type" evidence="5">
    <location>
        <begin position="15"/>
        <end position="75"/>
    </location>
</feature>
<keyword evidence="2 4" id="KW-0238">DNA-binding</keyword>
<evidence type="ECO:0000256" key="4">
    <source>
        <dbReference type="PROSITE-ProRule" id="PRU00335"/>
    </source>
</evidence>
<dbReference type="PANTHER" id="PTHR30055">
    <property type="entry name" value="HTH-TYPE TRANSCRIPTIONAL REGULATOR RUTR"/>
    <property type="match status" value="1"/>
</dbReference>
<dbReference type="Pfam" id="PF13305">
    <property type="entry name" value="TetR_C_33"/>
    <property type="match status" value="1"/>
</dbReference>
<dbReference type="Proteomes" id="UP000185612">
    <property type="component" value="Unassembled WGS sequence"/>
</dbReference>
<dbReference type="Gene3D" id="1.10.357.10">
    <property type="entry name" value="Tetracycline Repressor, domain 2"/>
    <property type="match status" value="1"/>
</dbReference>
<protein>
    <submittedName>
        <fullName evidence="6">TetR family transcriptional regulator</fullName>
    </submittedName>
</protein>
<dbReference type="SUPFAM" id="SSF46689">
    <property type="entry name" value="Homeodomain-like"/>
    <property type="match status" value="1"/>
</dbReference>